<feature type="transmembrane region" description="Helical" evidence="1">
    <location>
        <begin position="178"/>
        <end position="207"/>
    </location>
</feature>
<comment type="caution">
    <text evidence="3">The sequence shown here is derived from an EMBL/GenBank/DDBJ whole genome shotgun (WGS) entry which is preliminary data.</text>
</comment>
<organism evidence="3 4">
    <name type="scientific">Mycena belliarum</name>
    <dbReference type="NCBI Taxonomy" id="1033014"/>
    <lineage>
        <taxon>Eukaryota</taxon>
        <taxon>Fungi</taxon>
        <taxon>Dikarya</taxon>
        <taxon>Basidiomycota</taxon>
        <taxon>Agaricomycotina</taxon>
        <taxon>Agaricomycetes</taxon>
        <taxon>Agaricomycetidae</taxon>
        <taxon>Agaricales</taxon>
        <taxon>Marasmiineae</taxon>
        <taxon>Mycenaceae</taxon>
        <taxon>Mycena</taxon>
    </lineage>
</organism>
<sequence>MYRLPNELLEHILEYLAKRDLWAVLQVSTRFRNVATVPFLSRFGISQSNLQSGTLSLSDSFFLILVVAQICPIQRLVCFQQHEPGSQLRYKRLASILAITAPIPDIVIYNRQYMLQRTRRETVHLLSRIPQAATDTFLVVKGVNMYISRPRQAPAIRWKLLPPPLGGPSIHLSTSMKVLLLLFGIPLLFAYLVCAIVNCGVVLIWAYRRVSQPRWPQSERIIEDAGLLVFDDWMRIQTLPGRLTTITLTEQRSPVLTLRPLPELPKDVYSSLLPSLDLGFYLLHLRVQTKTDLTYTELIDVVQRHAYLTHLTLQPNALRASSLTTPPIPPWSESRISTLTAPAPYIPHLLPVAPAVQHIYIPFQPAPASGPAGLAPPAFDLAAHRTALAAIATLAAAPLTLTLAFRLNASALPWRVPPPDPATPLPRLHELALCAEGRARFQAAVICALVPWLARFPGLGRVSFAHGAVERIPFTQRALLAEAICAACRDVRSVQDVAFNIVDD</sequence>
<protein>
    <recommendedName>
        <fullName evidence="2">F-box domain-containing protein</fullName>
    </recommendedName>
</protein>
<reference evidence="3" key="1">
    <citation type="submission" date="2023-03" db="EMBL/GenBank/DDBJ databases">
        <title>Massive genome expansion in bonnet fungi (Mycena s.s.) driven by repeated elements and novel gene families across ecological guilds.</title>
        <authorList>
            <consortium name="Lawrence Berkeley National Laboratory"/>
            <person name="Harder C.B."/>
            <person name="Miyauchi S."/>
            <person name="Viragh M."/>
            <person name="Kuo A."/>
            <person name="Thoen E."/>
            <person name="Andreopoulos B."/>
            <person name="Lu D."/>
            <person name="Skrede I."/>
            <person name="Drula E."/>
            <person name="Henrissat B."/>
            <person name="Morin E."/>
            <person name="Kohler A."/>
            <person name="Barry K."/>
            <person name="LaButti K."/>
            <person name="Morin E."/>
            <person name="Salamov A."/>
            <person name="Lipzen A."/>
            <person name="Mereny Z."/>
            <person name="Hegedus B."/>
            <person name="Baldrian P."/>
            <person name="Stursova M."/>
            <person name="Weitz H."/>
            <person name="Taylor A."/>
            <person name="Grigoriev I.V."/>
            <person name="Nagy L.G."/>
            <person name="Martin F."/>
            <person name="Kauserud H."/>
        </authorList>
    </citation>
    <scope>NUCLEOTIDE SEQUENCE</scope>
    <source>
        <strain evidence="3">CBHHK173m</strain>
    </source>
</reference>
<dbReference type="AlphaFoldDB" id="A0AAD6TMD5"/>
<dbReference type="InterPro" id="IPR036047">
    <property type="entry name" value="F-box-like_dom_sf"/>
</dbReference>
<keyword evidence="1" id="KW-0812">Transmembrane</keyword>
<keyword evidence="1" id="KW-0472">Membrane</keyword>
<dbReference type="EMBL" id="JARJCN010000147">
    <property type="protein sequence ID" value="KAJ7068876.1"/>
    <property type="molecule type" value="Genomic_DNA"/>
</dbReference>
<dbReference type="CDD" id="cd09917">
    <property type="entry name" value="F-box_SF"/>
    <property type="match status" value="1"/>
</dbReference>
<dbReference type="SUPFAM" id="SSF81383">
    <property type="entry name" value="F-box domain"/>
    <property type="match status" value="1"/>
</dbReference>
<dbReference type="Gene3D" id="1.20.1280.50">
    <property type="match status" value="1"/>
</dbReference>
<evidence type="ECO:0000313" key="4">
    <source>
        <dbReference type="Proteomes" id="UP001222325"/>
    </source>
</evidence>
<dbReference type="Proteomes" id="UP001222325">
    <property type="component" value="Unassembled WGS sequence"/>
</dbReference>
<dbReference type="PROSITE" id="PS50181">
    <property type="entry name" value="FBOX"/>
    <property type="match status" value="1"/>
</dbReference>
<accession>A0AAD6TMD5</accession>
<evidence type="ECO:0000259" key="2">
    <source>
        <dbReference type="PROSITE" id="PS50181"/>
    </source>
</evidence>
<keyword evidence="1" id="KW-1133">Transmembrane helix</keyword>
<keyword evidence="4" id="KW-1185">Reference proteome</keyword>
<dbReference type="SMART" id="SM00256">
    <property type="entry name" value="FBOX"/>
    <property type="match status" value="1"/>
</dbReference>
<dbReference type="Pfam" id="PF12937">
    <property type="entry name" value="F-box-like"/>
    <property type="match status" value="1"/>
</dbReference>
<name>A0AAD6TMD5_9AGAR</name>
<evidence type="ECO:0000313" key="3">
    <source>
        <dbReference type="EMBL" id="KAJ7068876.1"/>
    </source>
</evidence>
<feature type="domain" description="F-box" evidence="2">
    <location>
        <begin position="1"/>
        <end position="34"/>
    </location>
</feature>
<dbReference type="InterPro" id="IPR001810">
    <property type="entry name" value="F-box_dom"/>
</dbReference>
<proteinExistence type="predicted"/>
<gene>
    <name evidence="3" type="ORF">B0H15DRAFT_140769</name>
</gene>
<evidence type="ECO:0000256" key="1">
    <source>
        <dbReference type="SAM" id="Phobius"/>
    </source>
</evidence>